<evidence type="ECO:0000259" key="6">
    <source>
        <dbReference type="Pfam" id="PF16891"/>
    </source>
</evidence>
<evidence type="ECO:0000256" key="5">
    <source>
        <dbReference type="ARBA" id="ARBA00023211"/>
    </source>
</evidence>
<organism evidence="7">
    <name type="scientific">Fagus sylvatica</name>
    <name type="common">Beechnut</name>
    <dbReference type="NCBI Taxonomy" id="28930"/>
    <lineage>
        <taxon>Eukaryota</taxon>
        <taxon>Viridiplantae</taxon>
        <taxon>Streptophyta</taxon>
        <taxon>Embryophyta</taxon>
        <taxon>Tracheophyta</taxon>
        <taxon>Spermatophyta</taxon>
        <taxon>Magnoliopsida</taxon>
        <taxon>eudicotyledons</taxon>
        <taxon>Gunneridae</taxon>
        <taxon>Pentapetalae</taxon>
        <taxon>rosids</taxon>
        <taxon>fabids</taxon>
        <taxon>Fagales</taxon>
        <taxon>Fagaceae</taxon>
        <taxon>Fagus</taxon>
    </lineage>
</organism>
<keyword evidence="3" id="KW-0479">Metal-binding</keyword>
<dbReference type="GO" id="GO:0046872">
    <property type="term" value="F:metal ion binding"/>
    <property type="evidence" value="ECO:0007669"/>
    <property type="project" value="UniProtKB-KW"/>
</dbReference>
<gene>
    <name evidence="7" type="ORF">FSB_LOCUS28714</name>
</gene>
<evidence type="ECO:0000256" key="1">
    <source>
        <dbReference type="ARBA" id="ARBA00001936"/>
    </source>
</evidence>
<evidence type="ECO:0000256" key="3">
    <source>
        <dbReference type="ARBA" id="ARBA00022723"/>
    </source>
</evidence>
<dbReference type="AlphaFoldDB" id="A0A2N9GMI9"/>
<evidence type="ECO:0000256" key="4">
    <source>
        <dbReference type="ARBA" id="ARBA00022801"/>
    </source>
</evidence>
<dbReference type="Pfam" id="PF16891">
    <property type="entry name" value="STPPase_N"/>
    <property type="match status" value="1"/>
</dbReference>
<dbReference type="InterPro" id="IPR031675">
    <property type="entry name" value="STPPase_N"/>
</dbReference>
<comment type="cofactor">
    <cofactor evidence="1">
        <name>Mn(2+)</name>
        <dbReference type="ChEBI" id="CHEBI:29035"/>
    </cofactor>
</comment>
<accession>A0A2N9GMI9</accession>
<name>A0A2N9GMI9_FAGSY</name>
<feature type="domain" description="Serine-threonine protein phosphatase N-terminal" evidence="6">
    <location>
        <begin position="6"/>
        <end position="52"/>
    </location>
</feature>
<dbReference type="GO" id="GO:0004722">
    <property type="term" value="F:protein serine/threonine phosphatase activity"/>
    <property type="evidence" value="ECO:0007669"/>
    <property type="project" value="UniProtKB-EC"/>
</dbReference>
<protein>
    <recommendedName>
        <fullName evidence="2">protein-serine/threonine phosphatase</fullName>
        <ecNumber evidence="2">3.1.3.16</ecNumber>
    </recommendedName>
</protein>
<dbReference type="InterPro" id="IPR029052">
    <property type="entry name" value="Metallo-depent_PP-like"/>
</dbReference>
<dbReference type="EC" id="3.1.3.16" evidence="2"/>
<proteinExistence type="predicted"/>
<evidence type="ECO:0000256" key="2">
    <source>
        <dbReference type="ARBA" id="ARBA00013081"/>
    </source>
</evidence>
<keyword evidence="5" id="KW-0464">Manganese</keyword>
<keyword evidence="4" id="KW-0378">Hydrolase</keyword>
<dbReference type="Gene3D" id="3.60.21.10">
    <property type="match status" value="1"/>
</dbReference>
<dbReference type="EMBL" id="OIVN01002124">
    <property type="protein sequence ID" value="SPD00832.1"/>
    <property type="molecule type" value="Genomic_DNA"/>
</dbReference>
<reference evidence="7" key="1">
    <citation type="submission" date="2018-02" db="EMBL/GenBank/DDBJ databases">
        <authorList>
            <person name="Cohen D.B."/>
            <person name="Kent A.D."/>
        </authorList>
    </citation>
    <scope>NUCLEOTIDE SEQUENCE</scope>
</reference>
<sequence>MGTAVVDDIINRLLEARGKPGKQVQLSDAQIRLLCLQSKDIFLKQPNLLELEAPVKICGIFTSTP</sequence>
<evidence type="ECO:0000313" key="7">
    <source>
        <dbReference type="EMBL" id="SPD00832.1"/>
    </source>
</evidence>